<evidence type="ECO:0000256" key="7">
    <source>
        <dbReference type="HAMAP-Rule" id="MF_03169"/>
    </source>
</evidence>
<dbReference type="GO" id="GO:0046033">
    <property type="term" value="P:AMP metabolic process"/>
    <property type="evidence" value="ECO:0007669"/>
    <property type="project" value="UniProtKB-UniRule"/>
</dbReference>
<dbReference type="GO" id="GO:0046041">
    <property type="term" value="P:ITP metabolic process"/>
    <property type="evidence" value="ECO:0007669"/>
    <property type="project" value="UniProtKB-UniRule"/>
</dbReference>
<dbReference type="PRINTS" id="PR00094">
    <property type="entry name" value="ADENYLTKNASE"/>
</dbReference>
<evidence type="ECO:0000256" key="2">
    <source>
        <dbReference type="ARBA" id="ARBA00022679"/>
    </source>
</evidence>
<dbReference type="Pfam" id="PF00406">
    <property type="entry name" value="ADK"/>
    <property type="match status" value="1"/>
</dbReference>
<dbReference type="PANTHER" id="PTHR23359">
    <property type="entry name" value="NUCLEOTIDE KINASE"/>
    <property type="match status" value="1"/>
</dbReference>
<dbReference type="GO" id="GO:0004017">
    <property type="term" value="F:AMP kinase activity"/>
    <property type="evidence" value="ECO:0007669"/>
    <property type="project" value="InterPro"/>
</dbReference>
<evidence type="ECO:0000313" key="9">
    <source>
        <dbReference type="EMBL" id="OLY82819.1"/>
    </source>
</evidence>
<comment type="subcellular location">
    <subcellularLocation>
        <location evidence="1 7">Mitochondrion matrix</location>
    </subcellularLocation>
</comment>
<dbReference type="SUPFAM" id="SSF52540">
    <property type="entry name" value="P-loop containing nucleoside triphosphate hydrolases"/>
    <property type="match status" value="1"/>
</dbReference>
<dbReference type="GO" id="GO:0005759">
    <property type="term" value="C:mitochondrial matrix"/>
    <property type="evidence" value="ECO:0007669"/>
    <property type="project" value="UniProtKB-SubCell"/>
</dbReference>
<evidence type="ECO:0000256" key="3">
    <source>
        <dbReference type="ARBA" id="ARBA00022741"/>
    </source>
</evidence>
<keyword evidence="3 7" id="KW-0547">Nucleotide-binding</keyword>
<gene>
    <name evidence="7" type="primary">ADK2</name>
    <name evidence="9" type="ORF">AYI68_g3054</name>
</gene>
<evidence type="ECO:0000256" key="5">
    <source>
        <dbReference type="ARBA" id="ARBA00023128"/>
    </source>
</evidence>
<dbReference type="AlphaFoldDB" id="A0A1R0H0Z9"/>
<feature type="binding site" evidence="7">
    <location>
        <begin position="100"/>
        <end position="103"/>
    </location>
    <ligand>
        <name>AMP</name>
        <dbReference type="ChEBI" id="CHEBI:456215"/>
    </ligand>
</feature>
<feature type="binding site" evidence="7">
    <location>
        <position position="107"/>
    </location>
    <ligand>
        <name>AMP</name>
        <dbReference type="ChEBI" id="CHEBI:456215"/>
    </ligand>
</feature>
<dbReference type="FunFam" id="3.40.50.300:FF:000106">
    <property type="entry name" value="Adenylate kinase mitochondrial"/>
    <property type="match status" value="1"/>
</dbReference>
<feature type="domain" description="Adenylate kinase active site lid" evidence="8">
    <location>
        <begin position="142"/>
        <end position="177"/>
    </location>
</feature>
<feature type="binding site" evidence="7">
    <location>
        <begin position="26"/>
        <end position="31"/>
    </location>
    <ligand>
        <name>GTP</name>
        <dbReference type="ChEBI" id="CHEBI:37565"/>
    </ligand>
</feature>
<dbReference type="InterPro" id="IPR033690">
    <property type="entry name" value="Adenylat_kinase_CS"/>
</dbReference>
<dbReference type="PROSITE" id="PS00113">
    <property type="entry name" value="ADENYLATE_KINASE"/>
    <property type="match status" value="1"/>
</dbReference>
<dbReference type="GO" id="GO:0005525">
    <property type="term" value="F:GTP binding"/>
    <property type="evidence" value="ECO:0007669"/>
    <property type="project" value="UniProtKB-KW"/>
</dbReference>
<feature type="binding site" evidence="7">
    <location>
        <begin position="73"/>
        <end position="75"/>
    </location>
    <ligand>
        <name>AMP</name>
        <dbReference type="ChEBI" id="CHEBI:456215"/>
    </ligand>
</feature>
<dbReference type="Proteomes" id="UP000187455">
    <property type="component" value="Unassembled WGS sequence"/>
</dbReference>
<comment type="similarity">
    <text evidence="7">Belongs to the adenylate kinase family. AK3 subfamily.</text>
</comment>
<sequence>MSQISQVLAKTVTGVPVRAMILGAPGSGKGTQTKKIKSHFDVLAISSGDLLRKHIQGRTQVGLLAKSYVENGELVPDNVIVKLIGLELKRVQNKNWFLDGFPRTADQALVLDDMLDRLSCPLNLVINLDVPEEVILSRILERYVHIPSGRIYNLTYNPPRNPGVDDLTNEPLVHRPDDNPDSLKIRLQRYRSATMPLLDYYNKKGLLKVFSGNSSDAIYPQIHSMLLETFI</sequence>
<dbReference type="GO" id="GO:0046899">
    <property type="term" value="F:nucleoside triphosphate adenylate kinase activity"/>
    <property type="evidence" value="ECO:0007669"/>
    <property type="project" value="UniProtKB-UniRule"/>
</dbReference>
<dbReference type="InterPro" id="IPR006259">
    <property type="entry name" value="Adenyl_kin_sub"/>
</dbReference>
<dbReference type="InterPro" id="IPR007862">
    <property type="entry name" value="Adenylate_kinase_lid-dom"/>
</dbReference>
<feature type="region of interest" description="LID" evidence="7">
    <location>
        <begin position="141"/>
        <end position="178"/>
    </location>
</feature>
<dbReference type="InterPro" id="IPR036193">
    <property type="entry name" value="ADK_active_lid_dom_sf"/>
</dbReference>
<proteinExistence type="inferred from homology"/>
<comment type="subunit">
    <text evidence="7">Monomer.</text>
</comment>
<dbReference type="InterPro" id="IPR028586">
    <property type="entry name" value="AK3/Ak4_mitochondrial"/>
</dbReference>
<dbReference type="STRING" id="133383.A0A1R0H0Z9"/>
<keyword evidence="10" id="KW-1185">Reference proteome</keyword>
<evidence type="ECO:0000256" key="4">
    <source>
        <dbReference type="ARBA" id="ARBA00022777"/>
    </source>
</evidence>
<feature type="binding site" evidence="7">
    <location>
        <position position="52"/>
    </location>
    <ligand>
        <name>AMP</name>
        <dbReference type="ChEBI" id="CHEBI:456215"/>
    </ligand>
</feature>
<dbReference type="GO" id="GO:0005524">
    <property type="term" value="F:ATP binding"/>
    <property type="evidence" value="ECO:0007669"/>
    <property type="project" value="InterPro"/>
</dbReference>
<feature type="binding site" evidence="7">
    <location>
        <position position="186"/>
    </location>
    <ligand>
        <name>AMP</name>
        <dbReference type="ChEBI" id="CHEBI:456215"/>
    </ligand>
</feature>
<evidence type="ECO:0000313" key="10">
    <source>
        <dbReference type="Proteomes" id="UP000187455"/>
    </source>
</evidence>
<dbReference type="InterPro" id="IPR000850">
    <property type="entry name" value="Adenylat/UMP-CMP_kin"/>
</dbReference>
<name>A0A1R0H0Z9_9FUNG</name>
<feature type="binding site" evidence="7">
    <location>
        <position position="175"/>
    </location>
    <ligand>
        <name>AMP</name>
        <dbReference type="ChEBI" id="CHEBI:456215"/>
    </ligand>
</feature>
<keyword evidence="4 7" id="KW-0418">Kinase</keyword>
<feature type="binding site" evidence="7">
    <location>
        <position position="215"/>
    </location>
    <ligand>
        <name>GTP</name>
        <dbReference type="ChEBI" id="CHEBI:37565"/>
    </ligand>
</feature>
<feature type="binding site" evidence="7">
    <location>
        <position position="142"/>
    </location>
    <ligand>
        <name>GTP</name>
        <dbReference type="ChEBI" id="CHEBI:37565"/>
    </ligand>
</feature>
<dbReference type="HAMAP" id="MF_00235">
    <property type="entry name" value="Adenylate_kinase_Adk"/>
    <property type="match status" value="1"/>
</dbReference>
<dbReference type="SUPFAM" id="SSF57774">
    <property type="entry name" value="Microbial and mitochondrial ADK, insert 'zinc finger' domain"/>
    <property type="match status" value="1"/>
</dbReference>
<keyword evidence="2 7" id="KW-0808">Transferase</keyword>
<dbReference type="GO" id="GO:0006172">
    <property type="term" value="P:ADP biosynthetic process"/>
    <property type="evidence" value="ECO:0007669"/>
    <property type="project" value="UniProtKB-UniRule"/>
</dbReference>
<dbReference type="EMBL" id="LSSL01001226">
    <property type="protein sequence ID" value="OLY82819.1"/>
    <property type="molecule type" value="Genomic_DNA"/>
</dbReference>
<evidence type="ECO:0000256" key="6">
    <source>
        <dbReference type="ARBA" id="ARBA00023134"/>
    </source>
</evidence>
<feature type="region of interest" description="NMPbind" evidence="7">
    <location>
        <begin position="46"/>
        <end position="75"/>
    </location>
</feature>
<dbReference type="HAMAP" id="MF_03169">
    <property type="entry name" value="Adenylate_kinase_AK3"/>
    <property type="match status" value="1"/>
</dbReference>
<dbReference type="EC" id="2.7.4.10" evidence="7"/>
<reference evidence="9 10" key="1">
    <citation type="journal article" date="2016" name="Mol. Biol. Evol.">
        <title>Genome-Wide Survey of Gut Fungi (Harpellales) Reveals the First Horizontally Transferred Ubiquitin Gene from a Mosquito Host.</title>
        <authorList>
            <person name="Wang Y."/>
            <person name="White M.M."/>
            <person name="Kvist S."/>
            <person name="Moncalvo J.M."/>
        </authorList>
    </citation>
    <scope>NUCLEOTIDE SEQUENCE [LARGE SCALE GENOMIC DNA]</scope>
    <source>
        <strain evidence="9 10">ALG-7-W6</strain>
    </source>
</reference>
<comment type="domain">
    <text evidence="7">Consists of three domains, a large central CORE domain and two small peripheral domains, NMPbind and LID, which undergo movements during catalysis. The LID domain closes over the site of phosphoryl transfer upon GTP binding. Assembling and dissambling the active center during each catalytic cycle provides an effective means to prevent GTP hydrolysis.</text>
</comment>
<dbReference type="Pfam" id="PF05191">
    <property type="entry name" value="ADK_lid"/>
    <property type="match status" value="1"/>
</dbReference>
<comment type="caution">
    <text evidence="9">The sequence shown here is derived from an EMBL/GenBank/DDBJ whole genome shotgun (WGS) entry which is preliminary data.</text>
</comment>
<feature type="binding site" evidence="7">
    <location>
        <begin position="151"/>
        <end position="152"/>
    </location>
    <ligand>
        <name>GTP</name>
        <dbReference type="ChEBI" id="CHEBI:37565"/>
    </ligand>
</feature>
<comment type="catalytic activity">
    <reaction evidence="7">
        <text>a ribonucleoside 5'-triphosphate + AMP = a ribonucleoside 5'-diphosphate + ADP</text>
        <dbReference type="Rhea" id="RHEA:13749"/>
        <dbReference type="ChEBI" id="CHEBI:57930"/>
        <dbReference type="ChEBI" id="CHEBI:61557"/>
        <dbReference type="ChEBI" id="CHEBI:456215"/>
        <dbReference type="ChEBI" id="CHEBI:456216"/>
        <dbReference type="EC" id="2.7.4.10"/>
    </reaction>
</comment>
<evidence type="ECO:0000256" key="1">
    <source>
        <dbReference type="ARBA" id="ARBA00004305"/>
    </source>
</evidence>
<organism evidence="9 10">
    <name type="scientific">Smittium mucronatum</name>
    <dbReference type="NCBI Taxonomy" id="133383"/>
    <lineage>
        <taxon>Eukaryota</taxon>
        <taxon>Fungi</taxon>
        <taxon>Fungi incertae sedis</taxon>
        <taxon>Zoopagomycota</taxon>
        <taxon>Kickxellomycotina</taxon>
        <taxon>Harpellomycetes</taxon>
        <taxon>Harpellales</taxon>
        <taxon>Legeriomycetaceae</taxon>
        <taxon>Smittium</taxon>
    </lineage>
</organism>
<comment type="function">
    <text evidence="7">Involved in maintaining the homeostasis of cellular nucleotides by catalyzing the interconversion of nucleoside phosphates. Has GTP:AMP phosphotransferase and ITP:AMP phosphotransferase activities.</text>
</comment>
<dbReference type="NCBIfam" id="TIGR01351">
    <property type="entry name" value="adk"/>
    <property type="match status" value="1"/>
</dbReference>
<keyword evidence="5 7" id="KW-0496">Mitochondrion</keyword>
<keyword evidence="6 7" id="KW-0342">GTP-binding</keyword>
<dbReference type="Gene3D" id="3.40.50.300">
    <property type="entry name" value="P-loop containing nucleotide triphosphate hydrolases"/>
    <property type="match status" value="1"/>
</dbReference>
<protein>
    <recommendedName>
        <fullName evidence="7">GTP:AMP phosphotransferase, mitochondrial</fullName>
        <ecNumber evidence="7">2.7.4.10</ecNumber>
    </recommendedName>
    <alternativeName>
        <fullName evidence="7">Adenylate kinase 3</fullName>
        <shortName evidence="7">AK 3</shortName>
    </alternativeName>
</protein>
<dbReference type="GO" id="GO:0046039">
    <property type="term" value="P:GTP metabolic process"/>
    <property type="evidence" value="ECO:0007669"/>
    <property type="project" value="UniProtKB-UniRule"/>
</dbReference>
<feature type="binding site" evidence="7">
    <location>
        <position position="47"/>
    </location>
    <ligand>
        <name>AMP</name>
        <dbReference type="ChEBI" id="CHEBI:456215"/>
    </ligand>
</feature>
<evidence type="ECO:0000259" key="8">
    <source>
        <dbReference type="Pfam" id="PF05191"/>
    </source>
</evidence>
<dbReference type="OrthoDB" id="439792at2759"/>
<dbReference type="InterPro" id="IPR027417">
    <property type="entry name" value="P-loop_NTPase"/>
</dbReference>
<accession>A0A1R0H0Z9</accession>
<dbReference type="CDD" id="cd01428">
    <property type="entry name" value="ADK"/>
    <property type="match status" value="1"/>
</dbReference>